<dbReference type="AlphaFoldDB" id="A0A0D1ZWJ4"/>
<dbReference type="RefSeq" id="XP_016252722.1">
    <property type="nucleotide sequence ID" value="XM_016390820.1"/>
</dbReference>
<dbReference type="Proteomes" id="UP000054466">
    <property type="component" value="Unassembled WGS sequence"/>
</dbReference>
<sequence>MPVPTKNLEPEIQYMVVEVLVAEFEWLNSRIWLREHRADKHRVLSTLLSLRLACQSFGDANIIKAVVFKEITLQATVLNFNRLRRTGFLSIAPFVKKINFLPTPFNISLKLRGFTRALEILSQHESDLPVRCKRHVATHWGHIPTTEAEVAAAFRNYGQQAYMDQDIINSGELQCLWTATLRTFRHANDFELLSLFGRHPLDPSDDSGTLHCKSCEESKCTLYDRTCVSESQMFRTAIQCLGSANAQIKSLTIHRTLAQHFNGGLSASWDLLDLSTLESFKFPDLEIVEDDYEGDMAERDAAVETCLAQFLRKPLPSLREWSVDHYVAYPRMPLPSLSHIFLPRLRFLTLGGILLRIPRLAQIVTSCVALEDITLRDCHPQGPGGRRLEDPGDEAWQPLFDALSQHPTLTHITIADEWDAVNNEGVIGPPCSPNTVGIEVYRVMLQTGMSAVRSPEIRGIWDAALHVYLG</sequence>
<name>A0A0D1ZWJ4_9EURO</name>
<dbReference type="VEuPathDB" id="FungiDB:PV07_04043"/>
<dbReference type="EMBL" id="KN847041">
    <property type="protein sequence ID" value="KIW32506.1"/>
    <property type="molecule type" value="Genomic_DNA"/>
</dbReference>
<evidence type="ECO:0000313" key="2">
    <source>
        <dbReference type="Proteomes" id="UP000054466"/>
    </source>
</evidence>
<dbReference type="RefSeq" id="XP_016252721.1">
    <property type="nucleotide sequence ID" value="XM_016390819.1"/>
</dbReference>
<keyword evidence="2" id="KW-1185">Reference proteome</keyword>
<protein>
    <submittedName>
        <fullName evidence="1">Uncharacterized protein</fullName>
    </submittedName>
</protein>
<gene>
    <name evidence="1" type="ORF">PV07_04043</name>
</gene>
<dbReference type="HOGENOM" id="CLU_576177_0_0_1"/>
<dbReference type="EMBL" id="KN847041">
    <property type="protein sequence ID" value="KIW32505.1"/>
    <property type="molecule type" value="Genomic_DNA"/>
</dbReference>
<evidence type="ECO:0000313" key="1">
    <source>
        <dbReference type="EMBL" id="KIW32506.1"/>
    </source>
</evidence>
<dbReference type="GeneID" id="27343237"/>
<accession>A0A0D1ZWJ4</accession>
<reference evidence="1 2" key="1">
    <citation type="submission" date="2015-01" db="EMBL/GenBank/DDBJ databases">
        <title>The Genome Sequence of Cladophialophora immunda CBS83496.</title>
        <authorList>
            <consortium name="The Broad Institute Genomics Platform"/>
            <person name="Cuomo C."/>
            <person name="de Hoog S."/>
            <person name="Gorbushina A."/>
            <person name="Stielow B."/>
            <person name="Teixiera M."/>
            <person name="Abouelleil A."/>
            <person name="Chapman S.B."/>
            <person name="Priest M."/>
            <person name="Young S.K."/>
            <person name="Wortman J."/>
            <person name="Nusbaum C."/>
            <person name="Birren B."/>
        </authorList>
    </citation>
    <scope>NUCLEOTIDE SEQUENCE [LARGE SCALE GENOMIC DNA]</scope>
    <source>
        <strain evidence="1 2">CBS 83496</strain>
    </source>
</reference>
<proteinExistence type="predicted"/>
<organism evidence="1 2">
    <name type="scientific">Cladophialophora immunda</name>
    <dbReference type="NCBI Taxonomy" id="569365"/>
    <lineage>
        <taxon>Eukaryota</taxon>
        <taxon>Fungi</taxon>
        <taxon>Dikarya</taxon>
        <taxon>Ascomycota</taxon>
        <taxon>Pezizomycotina</taxon>
        <taxon>Eurotiomycetes</taxon>
        <taxon>Chaetothyriomycetidae</taxon>
        <taxon>Chaetothyriales</taxon>
        <taxon>Herpotrichiellaceae</taxon>
        <taxon>Cladophialophora</taxon>
    </lineage>
</organism>
<dbReference type="OrthoDB" id="4132811at2759"/>